<dbReference type="SUPFAM" id="SSF52540">
    <property type="entry name" value="P-loop containing nucleoside triphosphate hydrolases"/>
    <property type="match status" value="1"/>
</dbReference>
<dbReference type="Gene3D" id="3.40.50.300">
    <property type="entry name" value="P-loop containing nucleotide triphosphate hydrolases"/>
    <property type="match status" value="1"/>
</dbReference>
<evidence type="ECO:0000259" key="3">
    <source>
        <dbReference type="PROSITE" id="PS51755"/>
    </source>
</evidence>
<dbReference type="RefSeq" id="WP_167627122.1">
    <property type="nucleotide sequence ID" value="NZ_FNSR01000002.1"/>
</dbReference>
<dbReference type="InterPro" id="IPR036388">
    <property type="entry name" value="WH-like_DNA-bd_sf"/>
</dbReference>
<feature type="domain" description="OmpR/PhoB-type" evidence="3">
    <location>
        <begin position="1"/>
        <end position="80"/>
    </location>
</feature>
<dbReference type="Proteomes" id="UP000199120">
    <property type="component" value="Unassembled WGS sequence"/>
</dbReference>
<name>A0A1H7L7M9_9BURK</name>
<dbReference type="PANTHER" id="PTHR47691:SF3">
    <property type="entry name" value="HTH-TYPE TRANSCRIPTIONAL REGULATOR RV0890C-RELATED"/>
    <property type="match status" value="1"/>
</dbReference>
<dbReference type="SUPFAM" id="SSF46894">
    <property type="entry name" value="C-terminal effector domain of the bipartite response regulators"/>
    <property type="match status" value="1"/>
</dbReference>
<evidence type="ECO:0000313" key="4">
    <source>
        <dbReference type="EMBL" id="SEK94726.1"/>
    </source>
</evidence>
<dbReference type="InterPro" id="IPR027417">
    <property type="entry name" value="P-loop_NTPase"/>
</dbReference>
<dbReference type="InterPro" id="IPR058852">
    <property type="entry name" value="HTH_77"/>
</dbReference>
<accession>A0A1H7L7M9</accession>
<dbReference type="Pfam" id="PF25872">
    <property type="entry name" value="HTH_77"/>
    <property type="match status" value="1"/>
</dbReference>
<reference evidence="5" key="1">
    <citation type="submission" date="2016-10" db="EMBL/GenBank/DDBJ databases">
        <authorList>
            <person name="Varghese N."/>
            <person name="Submissions S."/>
        </authorList>
    </citation>
    <scope>NUCLEOTIDE SEQUENCE [LARGE SCALE GENOMIC DNA]</scope>
    <source>
        <strain evidence="5">LMG 26416</strain>
    </source>
</reference>
<dbReference type="CDD" id="cd00383">
    <property type="entry name" value="trans_reg_C"/>
    <property type="match status" value="1"/>
</dbReference>
<dbReference type="SMART" id="SM00862">
    <property type="entry name" value="Trans_reg_C"/>
    <property type="match status" value="1"/>
</dbReference>
<evidence type="ECO:0000256" key="2">
    <source>
        <dbReference type="PROSITE-ProRule" id="PRU01091"/>
    </source>
</evidence>
<dbReference type="GO" id="GO:0000160">
    <property type="term" value="P:phosphorelay signal transduction system"/>
    <property type="evidence" value="ECO:0007669"/>
    <property type="project" value="InterPro"/>
</dbReference>
<dbReference type="InterPro" id="IPR001867">
    <property type="entry name" value="OmpR/PhoB-type_DNA-bd"/>
</dbReference>
<dbReference type="Pfam" id="PF00486">
    <property type="entry name" value="Trans_reg_C"/>
    <property type="match status" value="1"/>
</dbReference>
<keyword evidence="5" id="KW-1185">Reference proteome</keyword>
<evidence type="ECO:0000256" key="1">
    <source>
        <dbReference type="ARBA" id="ARBA00023125"/>
    </source>
</evidence>
<dbReference type="Gene3D" id="1.10.10.10">
    <property type="entry name" value="Winged helix-like DNA-binding domain superfamily/Winged helix DNA-binding domain"/>
    <property type="match status" value="1"/>
</dbReference>
<proteinExistence type="predicted"/>
<dbReference type="PANTHER" id="PTHR47691">
    <property type="entry name" value="REGULATOR-RELATED"/>
    <property type="match status" value="1"/>
</dbReference>
<dbReference type="STRING" id="416943.SAMN05445871_3964"/>
<dbReference type="GO" id="GO:0003677">
    <property type="term" value="F:DNA binding"/>
    <property type="evidence" value="ECO:0007669"/>
    <property type="project" value="UniProtKB-UniRule"/>
</dbReference>
<dbReference type="PROSITE" id="PS51755">
    <property type="entry name" value="OMPR_PHOB"/>
    <property type="match status" value="1"/>
</dbReference>
<organism evidence="4 5">
    <name type="scientific">Paraburkholderia caballeronis</name>
    <dbReference type="NCBI Taxonomy" id="416943"/>
    <lineage>
        <taxon>Bacteria</taxon>
        <taxon>Pseudomonadati</taxon>
        <taxon>Pseudomonadota</taxon>
        <taxon>Betaproteobacteria</taxon>
        <taxon>Burkholderiales</taxon>
        <taxon>Burkholderiaceae</taxon>
        <taxon>Paraburkholderia</taxon>
    </lineage>
</organism>
<keyword evidence="1 2" id="KW-0238">DNA-binding</keyword>
<dbReference type="EMBL" id="FOAJ01000004">
    <property type="protein sequence ID" value="SEK94726.1"/>
    <property type="molecule type" value="Genomic_DNA"/>
</dbReference>
<feature type="DNA-binding region" description="OmpR/PhoB-type" evidence="2">
    <location>
        <begin position="1"/>
        <end position="80"/>
    </location>
</feature>
<evidence type="ECO:0000313" key="5">
    <source>
        <dbReference type="Proteomes" id="UP000199120"/>
    </source>
</evidence>
<dbReference type="AlphaFoldDB" id="A0A1H7L7M9"/>
<dbReference type="GO" id="GO:0006355">
    <property type="term" value="P:regulation of DNA-templated transcription"/>
    <property type="evidence" value="ECO:0007669"/>
    <property type="project" value="InterPro"/>
</dbReference>
<sequence>MVCVEGVPVRMGSRAFDVLELLAEANGALVTKDDIMQRVWPDTVVEENNLQVHVAAIRKVLGKDRGLLLTVPGRGYRLDGVKPGRAANDGECESHPHPVNALRPLQNLPLALSPIEGREGAIADVFEALRDSSIVTLIGAGGIGKTRLAIEVARRLQPHFPDGLCFVSLASVSEPQQVLGAMAEALGAGSASDIPVLDDVVRDTAGRRILVIVDSCEHVVEEAASIVERLCSAVGLTRFLVTGREALGLSGERLYRVPPLDVPPPDAGGAEILRHSSVKLFLSRARAVDPSFSQDERSVLLTGEVCRQLDGIPLAIELAAARGALLGVEVLATRLDDQLDVLSGGYRTALPRHQTLKATFDWSYRLLTREESVLLRWLGVFVDVFTFDAVCQVAARIGATEPKAMEALSGLVSKSLVVRADGGLSSRYRLLSTTRSYARQLLEECGERELAEHARAAWLCGRFARTGNGTSYQSADDALADFRNELGDVRAALGWAFSDPKYACIGFRLAGTAVPLMLRLSLVGESTRWGDAAWGLVRAWMPDCGAAGQPPSVAARAPSRRLMDDVQKVSPIVSATRLHAGEDGCDFSDASSALQGLSQAYRLMANPQRARAAERWLHAMTREYGQQIGRQASKRIPGAGVQVMGGEKLAECMLVRVAAEEAYDATAGQGEPDGVVAGVGRIA</sequence>
<protein>
    <submittedName>
        <fullName evidence="4">Predicted ATPase</fullName>
    </submittedName>
</protein>
<dbReference type="InterPro" id="IPR016032">
    <property type="entry name" value="Sig_transdc_resp-reg_C-effctor"/>
</dbReference>
<gene>
    <name evidence="4" type="ORF">SAMN05192542_104212</name>
</gene>